<sequence length="80" mass="9192">MPVDKGTAAVPVQKTPAALVQMLNPAPGRSFYAAMKRLIADRYWKISIKRTRRKACTGFCGLSLKKWQTRKIILISFYFW</sequence>
<dbReference type="RefSeq" id="WP_156415955.1">
    <property type="nucleotide sequence ID" value="NZ_CP023481.1"/>
</dbReference>
<evidence type="ECO:0000313" key="1">
    <source>
        <dbReference type="EMBL" id="MEC0484361.1"/>
    </source>
</evidence>
<organism evidence="1 2">
    <name type="scientific">Bacillus glycinifermentans</name>
    <dbReference type="NCBI Taxonomy" id="1664069"/>
    <lineage>
        <taxon>Bacteria</taxon>
        <taxon>Bacillati</taxon>
        <taxon>Bacillota</taxon>
        <taxon>Bacilli</taxon>
        <taxon>Bacillales</taxon>
        <taxon>Bacillaceae</taxon>
        <taxon>Bacillus</taxon>
    </lineage>
</organism>
<reference evidence="1 2" key="1">
    <citation type="submission" date="2023-03" db="EMBL/GenBank/DDBJ databases">
        <title>Agriculturally important microbes genome sequencing.</title>
        <authorList>
            <person name="Dunlap C."/>
        </authorList>
    </citation>
    <scope>NUCLEOTIDE SEQUENCE [LARGE SCALE GENOMIC DNA]</scope>
    <source>
        <strain evidence="1 2">CBP-3203</strain>
    </source>
</reference>
<dbReference type="EMBL" id="JARRTL010000007">
    <property type="protein sequence ID" value="MEC0484361.1"/>
    <property type="molecule type" value="Genomic_DNA"/>
</dbReference>
<gene>
    <name evidence="1" type="ORF">P8828_05795</name>
</gene>
<name>A0ABU6H019_9BACI</name>
<dbReference type="Proteomes" id="UP001341297">
    <property type="component" value="Unassembled WGS sequence"/>
</dbReference>
<comment type="caution">
    <text evidence="1">The sequence shown here is derived from an EMBL/GenBank/DDBJ whole genome shotgun (WGS) entry which is preliminary data.</text>
</comment>
<keyword evidence="2" id="KW-1185">Reference proteome</keyword>
<protein>
    <submittedName>
        <fullName evidence="1">Uncharacterized protein</fullName>
    </submittedName>
</protein>
<accession>A0ABU6H019</accession>
<proteinExistence type="predicted"/>
<evidence type="ECO:0000313" key="2">
    <source>
        <dbReference type="Proteomes" id="UP001341297"/>
    </source>
</evidence>